<dbReference type="PROSITE" id="PS00292">
    <property type="entry name" value="CYCLINS"/>
    <property type="match status" value="1"/>
</dbReference>
<sequence>MAFQLEHQAPEMRPRKICGPDFFVDSNDHRPPPLDRDNMVIIQQQHIVVDKLLWLAVKDYLKDIKSHMQRMETETLPNTSDIDRQPHITWSMRPCLIDFLIDAHAAFALRPGTLFLTINLVDRYCSKQVVHEEHYQLVGSTALWLAAKYDDKKGRVPRIHELRSLCDGLYDADMFVEMEMRILKALDWFIGYPTVDFFLPLIAAIYKDDEEVEHMAAYLCEIALYYPDFASTRPSTMARSSLALARIILGRPEITHKYWDPLEKSTLFWSETISGLPEAREQSGIASRIRTDDCCAPDHPKLI</sequence>
<name>A0A8H4P5A5_9HYPO</name>
<evidence type="ECO:0000313" key="8">
    <source>
        <dbReference type="EMBL" id="KAF4462989.1"/>
    </source>
</evidence>
<dbReference type="InterPro" id="IPR006671">
    <property type="entry name" value="Cyclin_N"/>
</dbReference>
<keyword evidence="9" id="KW-1185">Reference proteome</keyword>
<keyword evidence="4" id="KW-0131">Cell cycle</keyword>
<evidence type="ECO:0000313" key="9">
    <source>
        <dbReference type="Proteomes" id="UP000554235"/>
    </source>
</evidence>
<dbReference type="GO" id="GO:0016538">
    <property type="term" value="F:cyclin-dependent protein serine/threonine kinase regulator activity"/>
    <property type="evidence" value="ECO:0007669"/>
    <property type="project" value="UniProtKB-ARBA"/>
</dbReference>
<dbReference type="Pfam" id="PF00134">
    <property type="entry name" value="Cyclin_N"/>
    <property type="match status" value="1"/>
</dbReference>
<dbReference type="CDD" id="cd20559">
    <property type="entry name" value="CYCLIN_ScCLN_like"/>
    <property type="match status" value="1"/>
</dbReference>
<feature type="domain" description="Cyclin-like" evidence="6">
    <location>
        <begin position="98"/>
        <end position="184"/>
    </location>
</feature>
<dbReference type="SUPFAM" id="SSF47954">
    <property type="entry name" value="Cyclin-like"/>
    <property type="match status" value="2"/>
</dbReference>
<proteinExistence type="inferred from homology"/>
<dbReference type="InterPro" id="IPR013763">
    <property type="entry name" value="Cyclin-like_dom"/>
</dbReference>
<accession>A0A8H4P5A5</accession>
<dbReference type="Gene3D" id="1.10.472.10">
    <property type="entry name" value="Cyclin-like"/>
    <property type="match status" value="2"/>
</dbReference>
<dbReference type="CDD" id="cd20537">
    <property type="entry name" value="CYCLIN_CCNO-like_rpt2"/>
    <property type="match status" value="1"/>
</dbReference>
<dbReference type="GO" id="GO:0051301">
    <property type="term" value="P:cell division"/>
    <property type="evidence" value="ECO:0007669"/>
    <property type="project" value="UniProtKB-KW"/>
</dbReference>
<dbReference type="GO" id="GO:0051726">
    <property type="term" value="P:regulation of cell cycle"/>
    <property type="evidence" value="ECO:0007669"/>
    <property type="project" value="UniProtKB-ARBA"/>
</dbReference>
<evidence type="ECO:0000256" key="3">
    <source>
        <dbReference type="ARBA" id="ARBA00023127"/>
    </source>
</evidence>
<evidence type="ECO:0000259" key="6">
    <source>
        <dbReference type="SMART" id="SM00385"/>
    </source>
</evidence>
<dbReference type="InterPro" id="IPR004367">
    <property type="entry name" value="Cyclin_C-dom"/>
</dbReference>
<dbReference type="InterPro" id="IPR048258">
    <property type="entry name" value="Cyclins_cyclin-box"/>
</dbReference>
<dbReference type="AlphaFoldDB" id="A0A8H4P5A5"/>
<dbReference type="Pfam" id="PF02984">
    <property type="entry name" value="Cyclin_C"/>
    <property type="match status" value="1"/>
</dbReference>
<gene>
    <name evidence="8" type="ORF">FALBO_10192</name>
</gene>
<protein>
    <submittedName>
        <fullName evidence="8">Cyclin domain-containing</fullName>
    </submittedName>
</protein>
<dbReference type="PANTHER" id="PTHR10177">
    <property type="entry name" value="CYCLINS"/>
    <property type="match status" value="1"/>
</dbReference>
<dbReference type="SMART" id="SM00385">
    <property type="entry name" value="CYCLIN"/>
    <property type="match status" value="2"/>
</dbReference>
<dbReference type="EMBL" id="JAADYS010001441">
    <property type="protein sequence ID" value="KAF4462989.1"/>
    <property type="molecule type" value="Genomic_DNA"/>
</dbReference>
<dbReference type="InterPro" id="IPR036915">
    <property type="entry name" value="Cyclin-like_sf"/>
</dbReference>
<evidence type="ECO:0000256" key="2">
    <source>
        <dbReference type="ARBA" id="ARBA00022618"/>
    </source>
</evidence>
<dbReference type="Proteomes" id="UP000554235">
    <property type="component" value="Unassembled WGS sequence"/>
</dbReference>
<keyword evidence="2" id="KW-0132">Cell division</keyword>
<dbReference type="OrthoDB" id="5590282at2759"/>
<keyword evidence="3 5" id="KW-0195">Cyclin</keyword>
<dbReference type="InterPro" id="IPR039361">
    <property type="entry name" value="Cyclin"/>
</dbReference>
<feature type="domain" description="Cyclin-like" evidence="6">
    <location>
        <begin position="197"/>
        <end position="276"/>
    </location>
</feature>
<comment type="caution">
    <text evidence="8">The sequence shown here is derived from an EMBL/GenBank/DDBJ whole genome shotgun (WGS) entry which is preliminary data.</text>
</comment>
<reference evidence="8 9" key="1">
    <citation type="submission" date="2020-01" db="EMBL/GenBank/DDBJ databases">
        <title>Identification and distribution of gene clusters putatively required for synthesis of sphingolipid metabolism inhibitors in phylogenetically diverse species of the filamentous fungus Fusarium.</title>
        <authorList>
            <person name="Kim H.-S."/>
            <person name="Busman M."/>
            <person name="Brown D.W."/>
            <person name="Divon H."/>
            <person name="Uhlig S."/>
            <person name="Proctor R.H."/>
        </authorList>
    </citation>
    <scope>NUCLEOTIDE SEQUENCE [LARGE SCALE GENOMIC DNA]</scope>
    <source>
        <strain evidence="8 9">NRRL 20459</strain>
    </source>
</reference>
<dbReference type="FunFam" id="1.10.472.10:FF:000010">
    <property type="entry name" value="G1/S-specific cyclin Cln1"/>
    <property type="match status" value="1"/>
</dbReference>
<evidence type="ECO:0000256" key="1">
    <source>
        <dbReference type="ARBA" id="ARBA00008742"/>
    </source>
</evidence>
<dbReference type="GO" id="GO:0044843">
    <property type="term" value="P:cell cycle G1/S phase transition"/>
    <property type="evidence" value="ECO:0007669"/>
    <property type="project" value="UniProtKB-ARBA"/>
</dbReference>
<evidence type="ECO:0000259" key="7">
    <source>
        <dbReference type="SMART" id="SM01332"/>
    </source>
</evidence>
<organism evidence="8 9">
    <name type="scientific">Fusarium albosuccineum</name>
    <dbReference type="NCBI Taxonomy" id="1237068"/>
    <lineage>
        <taxon>Eukaryota</taxon>
        <taxon>Fungi</taxon>
        <taxon>Dikarya</taxon>
        <taxon>Ascomycota</taxon>
        <taxon>Pezizomycotina</taxon>
        <taxon>Sordariomycetes</taxon>
        <taxon>Hypocreomycetidae</taxon>
        <taxon>Hypocreales</taxon>
        <taxon>Nectriaceae</taxon>
        <taxon>Fusarium</taxon>
        <taxon>Fusarium decemcellulare species complex</taxon>
    </lineage>
</organism>
<evidence type="ECO:0000256" key="5">
    <source>
        <dbReference type="RuleBase" id="RU000383"/>
    </source>
</evidence>
<comment type="similarity">
    <text evidence="1 5">Belongs to the cyclin family.</text>
</comment>
<dbReference type="SMART" id="SM01332">
    <property type="entry name" value="Cyclin_C"/>
    <property type="match status" value="1"/>
</dbReference>
<feature type="domain" description="Cyclin C-terminal" evidence="7">
    <location>
        <begin position="193"/>
        <end position="298"/>
    </location>
</feature>
<evidence type="ECO:0000256" key="4">
    <source>
        <dbReference type="ARBA" id="ARBA00023306"/>
    </source>
</evidence>